<reference evidence="2" key="1">
    <citation type="journal article" date="2019" name="Environ. Microbiol.">
        <title>Fungal ecological strategies reflected in gene transcription - a case study of two litter decomposers.</title>
        <authorList>
            <person name="Barbi F."/>
            <person name="Kohler A."/>
            <person name="Barry K."/>
            <person name="Baskaran P."/>
            <person name="Daum C."/>
            <person name="Fauchery L."/>
            <person name="Ihrmark K."/>
            <person name="Kuo A."/>
            <person name="LaButti K."/>
            <person name="Lipzen A."/>
            <person name="Morin E."/>
            <person name="Grigoriev I.V."/>
            <person name="Henrissat B."/>
            <person name="Lindahl B."/>
            <person name="Martin F."/>
        </authorList>
    </citation>
    <scope>NUCLEOTIDE SEQUENCE</scope>
    <source>
        <strain evidence="2">JB14</strain>
    </source>
</reference>
<evidence type="ECO:0000313" key="1">
    <source>
        <dbReference type="EMBL" id="KAE9384404.1"/>
    </source>
</evidence>
<dbReference type="Proteomes" id="UP000799118">
    <property type="component" value="Unassembled WGS sequence"/>
</dbReference>
<evidence type="ECO:0000313" key="2">
    <source>
        <dbReference type="EMBL" id="KAE9404174.1"/>
    </source>
</evidence>
<dbReference type="EMBL" id="ML769419">
    <property type="protein sequence ID" value="KAE9404174.1"/>
    <property type="molecule type" value="Genomic_DNA"/>
</dbReference>
<accession>A0A6A4I5U8</accession>
<gene>
    <name evidence="1" type="ORF">BT96DRAFT_1008112</name>
    <name evidence="2" type="ORF">BT96DRAFT_989657</name>
</gene>
<keyword evidence="3" id="KW-1185">Reference proteome</keyword>
<dbReference type="AlphaFoldDB" id="A0A6A4I5U8"/>
<name>A0A6A4I5U8_9AGAR</name>
<protein>
    <submittedName>
        <fullName evidence="2">Uncharacterized protein</fullName>
    </submittedName>
</protein>
<dbReference type="EMBL" id="ML770152">
    <property type="protein sequence ID" value="KAE9384404.1"/>
    <property type="molecule type" value="Genomic_DNA"/>
</dbReference>
<evidence type="ECO:0000313" key="3">
    <source>
        <dbReference type="Proteomes" id="UP000799118"/>
    </source>
</evidence>
<sequence>MTPIRFPLYTNTYDRLTSDRYVVLALRPCTVYLQIPERHSKYTVIYLNISTYHKLNRI</sequence>
<proteinExistence type="predicted"/>
<organism evidence="2 3">
    <name type="scientific">Gymnopus androsaceus JB14</name>
    <dbReference type="NCBI Taxonomy" id="1447944"/>
    <lineage>
        <taxon>Eukaryota</taxon>
        <taxon>Fungi</taxon>
        <taxon>Dikarya</taxon>
        <taxon>Basidiomycota</taxon>
        <taxon>Agaricomycotina</taxon>
        <taxon>Agaricomycetes</taxon>
        <taxon>Agaricomycetidae</taxon>
        <taxon>Agaricales</taxon>
        <taxon>Marasmiineae</taxon>
        <taxon>Omphalotaceae</taxon>
        <taxon>Gymnopus</taxon>
    </lineage>
</organism>